<name>A0A8X7QH76_BRACI</name>
<keyword evidence="1" id="KW-1133">Transmembrane helix</keyword>
<organism evidence="2 3">
    <name type="scientific">Brassica carinata</name>
    <name type="common">Ethiopian mustard</name>
    <name type="synonym">Abyssinian cabbage</name>
    <dbReference type="NCBI Taxonomy" id="52824"/>
    <lineage>
        <taxon>Eukaryota</taxon>
        <taxon>Viridiplantae</taxon>
        <taxon>Streptophyta</taxon>
        <taxon>Embryophyta</taxon>
        <taxon>Tracheophyta</taxon>
        <taxon>Spermatophyta</taxon>
        <taxon>Magnoliopsida</taxon>
        <taxon>eudicotyledons</taxon>
        <taxon>Gunneridae</taxon>
        <taxon>Pentapetalae</taxon>
        <taxon>rosids</taxon>
        <taxon>malvids</taxon>
        <taxon>Brassicales</taxon>
        <taxon>Brassicaceae</taxon>
        <taxon>Brassiceae</taxon>
        <taxon>Brassica</taxon>
    </lineage>
</organism>
<keyword evidence="1" id="KW-0812">Transmembrane</keyword>
<dbReference type="AlphaFoldDB" id="A0A8X7QH76"/>
<feature type="transmembrane region" description="Helical" evidence="1">
    <location>
        <begin position="116"/>
        <end position="140"/>
    </location>
</feature>
<protein>
    <recommendedName>
        <fullName evidence="4">Transmembrane protein</fullName>
    </recommendedName>
</protein>
<reference evidence="2 3" key="1">
    <citation type="submission" date="2020-02" db="EMBL/GenBank/DDBJ databases">
        <authorList>
            <person name="Ma Q."/>
            <person name="Huang Y."/>
            <person name="Song X."/>
            <person name="Pei D."/>
        </authorList>
    </citation>
    <scope>NUCLEOTIDE SEQUENCE [LARGE SCALE GENOMIC DNA]</scope>
    <source>
        <strain evidence="2">Sxm20200214</strain>
        <tissue evidence="2">Leaf</tissue>
    </source>
</reference>
<proteinExistence type="predicted"/>
<comment type="caution">
    <text evidence="2">The sequence shown here is derived from an EMBL/GenBank/DDBJ whole genome shotgun (WGS) entry which is preliminary data.</text>
</comment>
<evidence type="ECO:0000313" key="2">
    <source>
        <dbReference type="EMBL" id="KAG2270245.1"/>
    </source>
</evidence>
<keyword evidence="3" id="KW-1185">Reference proteome</keyword>
<keyword evidence="1" id="KW-0472">Membrane</keyword>
<gene>
    <name evidence="2" type="ORF">Bca52824_064800</name>
</gene>
<accession>A0A8X7QH76</accession>
<sequence length="142" mass="15325">MGPCSSFSAWEKSPAWSERSSDLSVLFSESLKRCLCSKLGRSAAGSLLWGRVRRSGAGLVNRYSLSRSVATRAGQAGSTASGDSWRLRGLPRAVFGYAQSLRADHRASQLYRVMSLVFTAGLPFVASALFQLGCVLRLAACW</sequence>
<evidence type="ECO:0008006" key="4">
    <source>
        <dbReference type="Google" id="ProtNLM"/>
    </source>
</evidence>
<dbReference type="EMBL" id="JAAMPC010000013">
    <property type="protein sequence ID" value="KAG2270245.1"/>
    <property type="molecule type" value="Genomic_DNA"/>
</dbReference>
<evidence type="ECO:0000313" key="3">
    <source>
        <dbReference type="Proteomes" id="UP000886595"/>
    </source>
</evidence>
<dbReference type="Proteomes" id="UP000886595">
    <property type="component" value="Unassembled WGS sequence"/>
</dbReference>
<evidence type="ECO:0000256" key="1">
    <source>
        <dbReference type="SAM" id="Phobius"/>
    </source>
</evidence>